<dbReference type="GO" id="GO:0008360">
    <property type="term" value="P:regulation of cell shape"/>
    <property type="evidence" value="ECO:0007669"/>
    <property type="project" value="UniProtKB-KW"/>
</dbReference>
<feature type="active site" description="Acyl-ester intermediate" evidence="7">
    <location>
        <position position="82"/>
    </location>
</feature>
<dbReference type="Pfam" id="PF00768">
    <property type="entry name" value="Peptidase_S11"/>
    <property type="match status" value="1"/>
</dbReference>
<dbReference type="OrthoDB" id="9791132at2"/>
<dbReference type="EMBL" id="SUPK01000001">
    <property type="protein sequence ID" value="TJY44386.1"/>
    <property type="molecule type" value="Genomic_DNA"/>
</dbReference>
<dbReference type="SUPFAM" id="SSF56601">
    <property type="entry name" value="beta-lactamase/transpeptidase-like"/>
    <property type="match status" value="1"/>
</dbReference>
<evidence type="ECO:0000313" key="11">
    <source>
        <dbReference type="EMBL" id="TJY44386.1"/>
    </source>
</evidence>
<name>A0A4U0FH91_9BACL</name>
<dbReference type="Proteomes" id="UP000309673">
    <property type="component" value="Unassembled WGS sequence"/>
</dbReference>
<evidence type="ECO:0000256" key="3">
    <source>
        <dbReference type="ARBA" id="ARBA00022801"/>
    </source>
</evidence>
<evidence type="ECO:0000256" key="2">
    <source>
        <dbReference type="ARBA" id="ARBA00022729"/>
    </source>
</evidence>
<feature type="binding site" evidence="8">
    <location>
        <position position="244"/>
    </location>
    <ligand>
        <name>substrate</name>
    </ligand>
</feature>
<evidence type="ECO:0000256" key="9">
    <source>
        <dbReference type="RuleBase" id="RU004016"/>
    </source>
</evidence>
<evidence type="ECO:0000256" key="1">
    <source>
        <dbReference type="ARBA" id="ARBA00007164"/>
    </source>
</evidence>
<evidence type="ECO:0000256" key="4">
    <source>
        <dbReference type="ARBA" id="ARBA00022960"/>
    </source>
</evidence>
<dbReference type="Gene3D" id="3.40.710.10">
    <property type="entry name" value="DD-peptidase/beta-lactamase superfamily"/>
    <property type="match status" value="1"/>
</dbReference>
<evidence type="ECO:0000256" key="8">
    <source>
        <dbReference type="PIRSR" id="PIRSR618044-2"/>
    </source>
</evidence>
<keyword evidence="4" id="KW-0133">Cell shape</keyword>
<keyword evidence="3" id="KW-0378">Hydrolase</keyword>
<feature type="domain" description="Peptidase S11 D-alanyl-D-alanine carboxypeptidase A N-terminal" evidence="10">
    <location>
        <begin position="51"/>
        <end position="274"/>
    </location>
</feature>
<evidence type="ECO:0000256" key="7">
    <source>
        <dbReference type="PIRSR" id="PIRSR618044-1"/>
    </source>
</evidence>
<keyword evidence="11" id="KW-0121">Carboxypeptidase</keyword>
<comment type="similarity">
    <text evidence="1 9">Belongs to the peptidase S11 family.</text>
</comment>
<dbReference type="PANTHER" id="PTHR21581:SF33">
    <property type="entry name" value="D-ALANYL-D-ALANINE CARBOXYPEPTIDASE DACB"/>
    <property type="match status" value="1"/>
</dbReference>
<dbReference type="PANTHER" id="PTHR21581">
    <property type="entry name" value="D-ALANYL-D-ALANINE CARBOXYPEPTIDASE"/>
    <property type="match status" value="1"/>
</dbReference>
<dbReference type="GO" id="GO:0009002">
    <property type="term" value="F:serine-type D-Ala-D-Ala carboxypeptidase activity"/>
    <property type="evidence" value="ECO:0007669"/>
    <property type="project" value="InterPro"/>
</dbReference>
<proteinExistence type="inferred from homology"/>
<dbReference type="InterPro" id="IPR018044">
    <property type="entry name" value="Peptidase_S11"/>
</dbReference>
<feature type="active site" evidence="7">
    <location>
        <position position="137"/>
    </location>
</feature>
<evidence type="ECO:0000259" key="10">
    <source>
        <dbReference type="Pfam" id="PF00768"/>
    </source>
</evidence>
<keyword evidence="6" id="KW-0961">Cell wall biogenesis/degradation</keyword>
<accession>A0A4U0FH91</accession>
<keyword evidence="11" id="KW-0645">Protease</keyword>
<evidence type="ECO:0000256" key="6">
    <source>
        <dbReference type="ARBA" id="ARBA00023316"/>
    </source>
</evidence>
<keyword evidence="2" id="KW-0732">Signal</keyword>
<keyword evidence="12" id="KW-1185">Reference proteome</keyword>
<dbReference type="InterPro" id="IPR012338">
    <property type="entry name" value="Beta-lactam/transpept-like"/>
</dbReference>
<dbReference type="InterPro" id="IPR001967">
    <property type="entry name" value="Peptidase_S11_N"/>
</dbReference>
<evidence type="ECO:0000256" key="5">
    <source>
        <dbReference type="ARBA" id="ARBA00022984"/>
    </source>
</evidence>
<dbReference type="AlphaFoldDB" id="A0A4U0FH91"/>
<organism evidence="11 12">
    <name type="scientific">Cohnella pontilimi</name>
    <dbReference type="NCBI Taxonomy" id="2564100"/>
    <lineage>
        <taxon>Bacteria</taxon>
        <taxon>Bacillati</taxon>
        <taxon>Bacillota</taxon>
        <taxon>Bacilli</taxon>
        <taxon>Bacillales</taxon>
        <taxon>Paenibacillaceae</taxon>
        <taxon>Cohnella</taxon>
    </lineage>
</organism>
<dbReference type="GO" id="GO:0071555">
    <property type="term" value="P:cell wall organization"/>
    <property type="evidence" value="ECO:0007669"/>
    <property type="project" value="UniProtKB-KW"/>
</dbReference>
<reference evidence="11 12" key="1">
    <citation type="submission" date="2019-04" db="EMBL/GenBank/DDBJ databases">
        <title>Cohnella sp. nov., isolated from soil.</title>
        <authorList>
            <person name="Kim W."/>
        </authorList>
    </citation>
    <scope>NUCLEOTIDE SEQUENCE [LARGE SCALE GENOMIC DNA]</scope>
    <source>
        <strain evidence="11 12">CAU 1483</strain>
    </source>
</reference>
<dbReference type="PRINTS" id="PR00725">
    <property type="entry name" value="DADACBPTASE1"/>
</dbReference>
<feature type="active site" description="Proton acceptor" evidence="7">
    <location>
        <position position="85"/>
    </location>
</feature>
<comment type="caution">
    <text evidence="11">The sequence shown here is derived from an EMBL/GenBank/DDBJ whole genome shotgun (WGS) entry which is preliminary data.</text>
</comment>
<sequence length="406" mass="44257">MESLKCSGGGNVVTTRGDRLKTKWLAFLLAAGLLLSLPVPAGAKAGPPPAPGNHAKAVSLIDVTSGRILFSQRGDEPMKIASLTKIMTAIVAIEYGKLDEMVTVSSRAAGKEGSSLYLQSGEKISLRNLLYGLMLRSGNDAAVAIAEHVGGSLDGFVYMMNRKAEELGLSHSHFTNPHGLDNPLHYMSANDLAKLTAYALHNPDFRAIVKTRVKTAPKEGEKWGYKWVNKNKMLDMYEGADGVKTGYTKQALRTLVSSATRGGQQLAAVTLNDRDDWEDHRKLLDYGFANYPLSDVVKQGEPIAGYPYAAADDFRYAFAKGELELVRMQIVPLNPSTLDYRLGHRGELRFSLQGQLIGSVPIVDLALPQQAMKSTAEYRTDSSVSHDAARSFADVFRSVIRALLLR</sequence>
<keyword evidence="5" id="KW-0573">Peptidoglycan synthesis</keyword>
<dbReference type="GO" id="GO:0009252">
    <property type="term" value="P:peptidoglycan biosynthetic process"/>
    <property type="evidence" value="ECO:0007669"/>
    <property type="project" value="UniProtKB-KW"/>
</dbReference>
<gene>
    <name evidence="11" type="ORF">E5161_03120</name>
</gene>
<evidence type="ECO:0000313" key="12">
    <source>
        <dbReference type="Proteomes" id="UP000309673"/>
    </source>
</evidence>
<protein>
    <submittedName>
        <fullName evidence="11">D-alanyl-D-alanine carboxypeptidase</fullName>
    </submittedName>
</protein>
<dbReference type="GO" id="GO:0006508">
    <property type="term" value="P:proteolysis"/>
    <property type="evidence" value="ECO:0007669"/>
    <property type="project" value="InterPro"/>
</dbReference>